<dbReference type="Pfam" id="PF00155">
    <property type="entry name" value="Aminotran_1_2"/>
    <property type="match status" value="1"/>
</dbReference>
<evidence type="ECO:0000313" key="7">
    <source>
        <dbReference type="EMBL" id="MBB6522932.1"/>
    </source>
</evidence>
<evidence type="ECO:0000259" key="6">
    <source>
        <dbReference type="Pfam" id="PF00155"/>
    </source>
</evidence>
<dbReference type="InterPro" id="IPR027619">
    <property type="entry name" value="C-S_lyase_PatB-like"/>
</dbReference>
<name>A0A7X0MZA2_9GAMM</name>
<gene>
    <name evidence="7" type="ORF">HNR48_003217</name>
</gene>
<dbReference type="InterPro" id="IPR004839">
    <property type="entry name" value="Aminotransferase_I/II_large"/>
</dbReference>
<dbReference type="RefSeq" id="WP_166843251.1">
    <property type="nucleotide sequence ID" value="NZ_JAAONY010000002.1"/>
</dbReference>
<keyword evidence="4 7" id="KW-0456">Lyase</keyword>
<dbReference type="EMBL" id="JACHHT010000002">
    <property type="protein sequence ID" value="MBB6522932.1"/>
    <property type="molecule type" value="Genomic_DNA"/>
</dbReference>
<accession>A0A7X0MZA2</accession>
<evidence type="ECO:0000256" key="2">
    <source>
        <dbReference type="ARBA" id="ARBA00012224"/>
    </source>
</evidence>
<comment type="similarity">
    <text evidence="5">Belongs to the class-II pyridoxal-phosphate-dependent aminotransferase family. MalY/PatB cystathionine beta-lyase subfamily.</text>
</comment>
<dbReference type="PANTHER" id="PTHR43525:SF1">
    <property type="entry name" value="PROTEIN MALY"/>
    <property type="match status" value="1"/>
</dbReference>
<dbReference type="InterPro" id="IPR015424">
    <property type="entry name" value="PyrdxlP-dep_Trfase"/>
</dbReference>
<keyword evidence="8" id="KW-1185">Reference proteome</keyword>
<dbReference type="Gene3D" id="3.90.1150.10">
    <property type="entry name" value="Aspartate Aminotransferase, domain 1"/>
    <property type="match status" value="1"/>
</dbReference>
<comment type="caution">
    <text evidence="7">The sequence shown here is derived from an EMBL/GenBank/DDBJ whole genome shotgun (WGS) entry which is preliminary data.</text>
</comment>
<comment type="cofactor">
    <cofactor evidence="1">
        <name>pyridoxal 5'-phosphate</name>
        <dbReference type="ChEBI" id="CHEBI:597326"/>
    </cofactor>
</comment>
<dbReference type="GO" id="GO:0047804">
    <property type="term" value="F:cysteine-S-conjugate beta-lyase activity"/>
    <property type="evidence" value="ECO:0007669"/>
    <property type="project" value="UniProtKB-EC"/>
</dbReference>
<dbReference type="Proteomes" id="UP000528457">
    <property type="component" value="Unassembled WGS sequence"/>
</dbReference>
<dbReference type="SUPFAM" id="SSF53383">
    <property type="entry name" value="PLP-dependent transferases"/>
    <property type="match status" value="1"/>
</dbReference>
<keyword evidence="3" id="KW-0663">Pyridoxal phosphate</keyword>
<evidence type="ECO:0000313" key="8">
    <source>
        <dbReference type="Proteomes" id="UP000528457"/>
    </source>
</evidence>
<dbReference type="InterPro" id="IPR015421">
    <property type="entry name" value="PyrdxlP-dep_Trfase_major"/>
</dbReference>
<dbReference type="InterPro" id="IPR051798">
    <property type="entry name" value="Class-II_PLP-Dep_Aminotrans"/>
</dbReference>
<dbReference type="NCBIfam" id="TIGR04350">
    <property type="entry name" value="C_S_lyase_PatB"/>
    <property type="match status" value="1"/>
</dbReference>
<dbReference type="AlphaFoldDB" id="A0A7X0MZA2"/>
<sequence>MTSVFDTRIERDPKHSMKWKRYDGRDIIPCWVADMDFAVPASVQEAMMDFNQHGVYGYLNPEDYEEGRAAIVDWLEYRHGCRIPEEWIVWMPGVVPGFNIACRAFTEAGEGIVVQTPNYPPILNVHKNHQLESLTVPVVQDEHGPALDFERLSQQAASKHCKMMILCNPMNPNGKVLSKESLQQLADICEKNDLVLVSDEIHCDLILEPDVQHTPAFSLDSLQECSVTLMSAAKTFNIAGLGVSFGIIPNARLRRRFLQAANGLAPWANVLGLLATTAAFNGGREWHAELINYLRVNRDYLFDAVGQLPGLSMQKSEATFLAWLDARGLNADNNQQWFEERGVGPSPGVDFGAAGFARINFACPKSQLERIVERLQP</sequence>
<dbReference type="PANTHER" id="PTHR43525">
    <property type="entry name" value="PROTEIN MALY"/>
    <property type="match status" value="1"/>
</dbReference>
<dbReference type="FunCoup" id="A0A7X0MZA2">
    <property type="interactions" value="206"/>
</dbReference>
<dbReference type="InParanoid" id="A0A7X0MZA2"/>
<dbReference type="InterPro" id="IPR015422">
    <property type="entry name" value="PyrdxlP-dep_Trfase_small"/>
</dbReference>
<dbReference type="GO" id="GO:0030170">
    <property type="term" value="F:pyridoxal phosphate binding"/>
    <property type="evidence" value="ECO:0007669"/>
    <property type="project" value="InterPro"/>
</dbReference>
<reference evidence="7 8" key="1">
    <citation type="submission" date="2020-08" db="EMBL/GenBank/DDBJ databases">
        <title>Genomic Encyclopedia of Type Strains, Phase IV (KMG-IV): sequencing the most valuable type-strain genomes for metagenomic binning, comparative biology and taxonomic classification.</title>
        <authorList>
            <person name="Goeker M."/>
        </authorList>
    </citation>
    <scope>NUCLEOTIDE SEQUENCE [LARGE SCALE GENOMIC DNA]</scope>
    <source>
        <strain evidence="7 8">DSM 22368</strain>
    </source>
</reference>
<proteinExistence type="inferred from homology"/>
<dbReference type="EC" id="4.4.1.13" evidence="2"/>
<evidence type="ECO:0000256" key="4">
    <source>
        <dbReference type="ARBA" id="ARBA00023239"/>
    </source>
</evidence>
<dbReference type="Gene3D" id="3.40.640.10">
    <property type="entry name" value="Type I PLP-dependent aspartate aminotransferase-like (Major domain)"/>
    <property type="match status" value="1"/>
</dbReference>
<evidence type="ECO:0000256" key="3">
    <source>
        <dbReference type="ARBA" id="ARBA00022898"/>
    </source>
</evidence>
<feature type="domain" description="Aminotransferase class I/classII large" evidence="6">
    <location>
        <begin position="34"/>
        <end position="375"/>
    </location>
</feature>
<organism evidence="7 8">
    <name type="scientific">Pseudoteredinibacter isoporae</name>
    <dbReference type="NCBI Taxonomy" id="570281"/>
    <lineage>
        <taxon>Bacteria</taxon>
        <taxon>Pseudomonadati</taxon>
        <taxon>Pseudomonadota</taxon>
        <taxon>Gammaproteobacteria</taxon>
        <taxon>Cellvibrionales</taxon>
        <taxon>Cellvibrionaceae</taxon>
        <taxon>Pseudoteredinibacter</taxon>
    </lineage>
</organism>
<evidence type="ECO:0000256" key="5">
    <source>
        <dbReference type="ARBA" id="ARBA00037974"/>
    </source>
</evidence>
<evidence type="ECO:0000256" key="1">
    <source>
        <dbReference type="ARBA" id="ARBA00001933"/>
    </source>
</evidence>
<dbReference type="CDD" id="cd00609">
    <property type="entry name" value="AAT_like"/>
    <property type="match status" value="1"/>
</dbReference>
<protein>
    <recommendedName>
        <fullName evidence="2">cysteine-S-conjugate beta-lyase</fullName>
        <ecNumber evidence="2">4.4.1.13</ecNumber>
    </recommendedName>
</protein>